<name>A0A4P8YQ32_9ENTR</name>
<gene>
    <name evidence="1" type="ORF">FEM41_20770</name>
</gene>
<reference evidence="1 2" key="1">
    <citation type="submission" date="2019-05" db="EMBL/GenBank/DDBJ databases">
        <title>Complete genome sequence of Izhakiella calystegiae KSNA2, an endophyte isolated from beach morning glory (Calystegia soldanella).</title>
        <authorList>
            <person name="Jiang L."/>
            <person name="Jeong J.C."/>
            <person name="Kim C.Y."/>
            <person name="Kim D.H."/>
            <person name="Kim S.W."/>
            <person name="Lee j."/>
        </authorList>
    </citation>
    <scope>NUCLEOTIDE SEQUENCE [LARGE SCALE GENOMIC DNA]</scope>
    <source>
        <strain evidence="1 2">KSNA2</strain>
    </source>
</reference>
<dbReference type="EMBL" id="CP040428">
    <property type="protein sequence ID" value="QCT21914.1"/>
    <property type="molecule type" value="Genomic_DNA"/>
</dbReference>
<dbReference type="InterPro" id="IPR032466">
    <property type="entry name" value="Metal_Hydrolase"/>
</dbReference>
<proteinExistence type="predicted"/>
<dbReference type="RefSeq" id="WP_138098069.1">
    <property type="nucleotide sequence ID" value="NZ_CP040428.1"/>
</dbReference>
<evidence type="ECO:0000313" key="2">
    <source>
        <dbReference type="Proteomes" id="UP000302163"/>
    </source>
</evidence>
<evidence type="ECO:0000313" key="1">
    <source>
        <dbReference type="EMBL" id="QCT21914.1"/>
    </source>
</evidence>
<dbReference type="OrthoDB" id="149172at2"/>
<protein>
    <recommendedName>
        <fullName evidence="3">Amidohydrolase</fullName>
    </recommendedName>
</protein>
<accession>A0A4P8YQ32</accession>
<evidence type="ECO:0008006" key="3">
    <source>
        <dbReference type="Google" id="ProtNLM"/>
    </source>
</evidence>
<dbReference type="AlphaFoldDB" id="A0A4P8YQ32"/>
<keyword evidence="2" id="KW-1185">Reference proteome</keyword>
<organism evidence="1 2">
    <name type="scientific">Jejubacter calystegiae</name>
    <dbReference type="NCBI Taxonomy" id="2579935"/>
    <lineage>
        <taxon>Bacteria</taxon>
        <taxon>Pseudomonadati</taxon>
        <taxon>Pseudomonadota</taxon>
        <taxon>Gammaproteobacteria</taxon>
        <taxon>Enterobacterales</taxon>
        <taxon>Enterobacteriaceae</taxon>
        <taxon>Jejubacter</taxon>
    </lineage>
</organism>
<dbReference type="KEGG" id="izh:FEM41_20770"/>
<sequence>MSGCERIDVHQHVVSPFWVEGLSQHGGDSSGWKYPQWSEQSAIDFMDRLEIQTGVLSLTAPGVSGWQGK</sequence>
<dbReference type="Gene3D" id="3.20.20.140">
    <property type="entry name" value="Metal-dependent hydrolases"/>
    <property type="match status" value="1"/>
</dbReference>
<dbReference type="Proteomes" id="UP000302163">
    <property type="component" value="Chromosome"/>
</dbReference>
<dbReference type="SUPFAM" id="SSF51556">
    <property type="entry name" value="Metallo-dependent hydrolases"/>
    <property type="match status" value="1"/>
</dbReference>